<dbReference type="Proteomes" id="UP001498398">
    <property type="component" value="Unassembled WGS sequence"/>
</dbReference>
<reference evidence="3 4" key="1">
    <citation type="submission" date="2024-01" db="EMBL/GenBank/DDBJ databases">
        <title>A draft genome for the cacao thread blight pathogen Marasmiellus scandens.</title>
        <authorList>
            <person name="Baruah I.K."/>
            <person name="Leung J."/>
            <person name="Bukari Y."/>
            <person name="Amoako-Attah I."/>
            <person name="Meinhardt L.W."/>
            <person name="Bailey B.A."/>
            <person name="Cohen S.P."/>
        </authorList>
    </citation>
    <scope>NUCLEOTIDE SEQUENCE [LARGE SCALE GENOMIC DNA]</scope>
    <source>
        <strain evidence="3 4">GH-19</strain>
    </source>
</reference>
<name>A0ABR1K8C9_9AGAR</name>
<keyword evidence="2" id="KW-0812">Transmembrane</keyword>
<proteinExistence type="predicted"/>
<feature type="transmembrane region" description="Helical" evidence="2">
    <location>
        <begin position="15"/>
        <end position="39"/>
    </location>
</feature>
<sequence>MPDNIVRYNLFNMDIFFILLLLVIFLVTVQAIGVVYYYFGGMTTILLLDTLLVIGMGVVVFWQGGRRFGTPHGTTDPVWRLDGENRLPAPDGNKHICSGQGQGSGWREPPPGSPSNPEQDMDPGGGGREEHEEENGDTPVIDTPVILCISY</sequence>
<keyword evidence="4" id="KW-1185">Reference proteome</keyword>
<keyword evidence="2" id="KW-1133">Transmembrane helix</keyword>
<organism evidence="3 4">
    <name type="scientific">Marasmiellus scandens</name>
    <dbReference type="NCBI Taxonomy" id="2682957"/>
    <lineage>
        <taxon>Eukaryota</taxon>
        <taxon>Fungi</taxon>
        <taxon>Dikarya</taxon>
        <taxon>Basidiomycota</taxon>
        <taxon>Agaricomycotina</taxon>
        <taxon>Agaricomycetes</taxon>
        <taxon>Agaricomycetidae</taxon>
        <taxon>Agaricales</taxon>
        <taxon>Marasmiineae</taxon>
        <taxon>Omphalotaceae</taxon>
        <taxon>Marasmiellus</taxon>
    </lineage>
</organism>
<feature type="region of interest" description="Disordered" evidence="1">
    <location>
        <begin position="71"/>
        <end position="143"/>
    </location>
</feature>
<evidence type="ECO:0000313" key="4">
    <source>
        <dbReference type="Proteomes" id="UP001498398"/>
    </source>
</evidence>
<comment type="caution">
    <text evidence="3">The sequence shown here is derived from an EMBL/GenBank/DDBJ whole genome shotgun (WGS) entry which is preliminary data.</text>
</comment>
<protein>
    <submittedName>
        <fullName evidence="3">Uncharacterized protein</fullName>
    </submittedName>
</protein>
<gene>
    <name evidence="3" type="ORF">VKT23_002727</name>
</gene>
<evidence type="ECO:0000256" key="1">
    <source>
        <dbReference type="SAM" id="MobiDB-lite"/>
    </source>
</evidence>
<accession>A0ABR1K8C9</accession>
<evidence type="ECO:0000256" key="2">
    <source>
        <dbReference type="SAM" id="Phobius"/>
    </source>
</evidence>
<feature type="transmembrane region" description="Helical" evidence="2">
    <location>
        <begin position="45"/>
        <end position="62"/>
    </location>
</feature>
<keyword evidence="2" id="KW-0472">Membrane</keyword>
<dbReference type="EMBL" id="JBANRG010000002">
    <property type="protein sequence ID" value="KAK7471318.1"/>
    <property type="molecule type" value="Genomic_DNA"/>
</dbReference>
<evidence type="ECO:0000313" key="3">
    <source>
        <dbReference type="EMBL" id="KAK7471318.1"/>
    </source>
</evidence>